<evidence type="ECO:0000256" key="2">
    <source>
        <dbReference type="ARBA" id="ARBA00022475"/>
    </source>
</evidence>
<feature type="transmembrane region" description="Helical" evidence="7">
    <location>
        <begin position="166"/>
        <end position="191"/>
    </location>
</feature>
<evidence type="ECO:0000313" key="10">
    <source>
        <dbReference type="Proteomes" id="UP001596024"/>
    </source>
</evidence>
<feature type="transmembrane region" description="Helical" evidence="7">
    <location>
        <begin position="123"/>
        <end position="146"/>
    </location>
</feature>
<name>A0ABV9NA06_9PROT</name>
<keyword evidence="10" id="KW-1185">Reference proteome</keyword>
<keyword evidence="3 7" id="KW-0812">Transmembrane</keyword>
<protein>
    <submittedName>
        <fullName evidence="9">MotA/TolQ/ExbB proton channel family protein</fullName>
    </submittedName>
</protein>
<keyword evidence="6" id="KW-0813">Transport</keyword>
<dbReference type="InterPro" id="IPR002898">
    <property type="entry name" value="MotA_ExbB_proton_chnl"/>
</dbReference>
<keyword evidence="2" id="KW-1003">Cell membrane</keyword>
<keyword evidence="5 7" id="KW-0472">Membrane</keyword>
<dbReference type="PANTHER" id="PTHR30625">
    <property type="entry name" value="PROTEIN TOLQ"/>
    <property type="match status" value="1"/>
</dbReference>
<dbReference type="InterPro" id="IPR050790">
    <property type="entry name" value="ExbB/TolQ_transport"/>
</dbReference>
<evidence type="ECO:0000256" key="4">
    <source>
        <dbReference type="ARBA" id="ARBA00022989"/>
    </source>
</evidence>
<evidence type="ECO:0000259" key="8">
    <source>
        <dbReference type="Pfam" id="PF01618"/>
    </source>
</evidence>
<feature type="transmembrane region" description="Helical" evidence="7">
    <location>
        <begin position="26"/>
        <end position="46"/>
    </location>
</feature>
<keyword evidence="4 7" id="KW-1133">Transmembrane helix</keyword>
<sequence length="217" mass="23390">MDSVAVELAQPAQELTIFYLFMRADIIVKAVMAILLFMSVWSWAVAIEKFLQFRKAASQAARFEDDFWAGGSIDDLANRYARNPKDPFSRVLAAALRDWDSFSVARSGGAEANRELTRMEQGLGILAIVGSSAPFIGLFGTVWGIMNSFRSIAASRDTNLAVVAPGIAEALFATGLGLVAAIPAVIFFNALSSQLAKYAVRLEGFVDDLSALAAREG</sequence>
<evidence type="ECO:0000256" key="5">
    <source>
        <dbReference type="ARBA" id="ARBA00023136"/>
    </source>
</evidence>
<proteinExistence type="inferred from homology"/>
<evidence type="ECO:0000256" key="1">
    <source>
        <dbReference type="ARBA" id="ARBA00004651"/>
    </source>
</evidence>
<evidence type="ECO:0000256" key="3">
    <source>
        <dbReference type="ARBA" id="ARBA00022692"/>
    </source>
</evidence>
<dbReference type="PANTHER" id="PTHR30625:SF3">
    <property type="entry name" value="TOL-PAL SYSTEM PROTEIN TOLQ"/>
    <property type="match status" value="1"/>
</dbReference>
<dbReference type="EMBL" id="JBHSGQ010000003">
    <property type="protein sequence ID" value="MFC4725127.1"/>
    <property type="molecule type" value="Genomic_DNA"/>
</dbReference>
<organism evidence="9 10">
    <name type="scientific">Glycocaulis abyssi</name>
    <dbReference type="NCBI Taxonomy" id="1433403"/>
    <lineage>
        <taxon>Bacteria</taxon>
        <taxon>Pseudomonadati</taxon>
        <taxon>Pseudomonadota</taxon>
        <taxon>Alphaproteobacteria</taxon>
        <taxon>Maricaulales</taxon>
        <taxon>Maricaulaceae</taxon>
        <taxon>Glycocaulis</taxon>
    </lineage>
</organism>
<keyword evidence="6" id="KW-0653">Protein transport</keyword>
<comment type="subcellular location">
    <subcellularLocation>
        <location evidence="1">Cell membrane</location>
        <topology evidence="1">Multi-pass membrane protein</topology>
    </subcellularLocation>
    <subcellularLocation>
        <location evidence="6">Membrane</location>
        <topology evidence="6">Multi-pass membrane protein</topology>
    </subcellularLocation>
</comment>
<feature type="domain" description="MotA/TolQ/ExbB proton channel" evidence="8">
    <location>
        <begin position="86"/>
        <end position="202"/>
    </location>
</feature>
<comment type="similarity">
    <text evidence="6">Belongs to the exbB/tolQ family.</text>
</comment>
<comment type="caution">
    <text evidence="9">The sequence shown here is derived from an EMBL/GenBank/DDBJ whole genome shotgun (WGS) entry which is preliminary data.</text>
</comment>
<accession>A0ABV9NA06</accession>
<reference evidence="10" key="1">
    <citation type="journal article" date="2019" name="Int. J. Syst. Evol. Microbiol.">
        <title>The Global Catalogue of Microorganisms (GCM) 10K type strain sequencing project: providing services to taxonomists for standard genome sequencing and annotation.</title>
        <authorList>
            <consortium name="The Broad Institute Genomics Platform"/>
            <consortium name="The Broad Institute Genome Sequencing Center for Infectious Disease"/>
            <person name="Wu L."/>
            <person name="Ma J."/>
        </authorList>
    </citation>
    <scope>NUCLEOTIDE SEQUENCE [LARGE SCALE GENOMIC DNA]</scope>
    <source>
        <strain evidence="10">CCUG 62981</strain>
    </source>
</reference>
<evidence type="ECO:0000256" key="6">
    <source>
        <dbReference type="RuleBase" id="RU004057"/>
    </source>
</evidence>
<dbReference type="Proteomes" id="UP001596024">
    <property type="component" value="Unassembled WGS sequence"/>
</dbReference>
<gene>
    <name evidence="9" type="ORF">ACFPB0_07480</name>
</gene>
<dbReference type="Pfam" id="PF01618">
    <property type="entry name" value="MotA_ExbB"/>
    <property type="match status" value="1"/>
</dbReference>
<evidence type="ECO:0000256" key="7">
    <source>
        <dbReference type="SAM" id="Phobius"/>
    </source>
</evidence>
<dbReference type="RefSeq" id="WP_371392382.1">
    <property type="nucleotide sequence ID" value="NZ_CP163421.1"/>
</dbReference>
<evidence type="ECO:0000313" key="9">
    <source>
        <dbReference type="EMBL" id="MFC4725127.1"/>
    </source>
</evidence>